<keyword evidence="16 21" id="KW-0966">Cell projection</keyword>
<dbReference type="GO" id="GO:0009410">
    <property type="term" value="P:response to xenobiotic stimulus"/>
    <property type="evidence" value="ECO:0007669"/>
    <property type="project" value="TreeGrafter"/>
</dbReference>
<dbReference type="GO" id="GO:0031410">
    <property type="term" value="C:cytoplasmic vesicle"/>
    <property type="evidence" value="ECO:0007669"/>
    <property type="project" value="UniProtKB-SubCell"/>
</dbReference>
<comment type="subunit">
    <text evidence="19">Interacts (via C-terminus) with MPDZ and PATJ. May interact (via C-terminus) with MPP3, PRDX6, DLG4, DLG1, CASK, APBA1 and MAGI2. Interacts with GRM2 and DRD2; this may affect signaling.</text>
</comment>
<reference evidence="23 24" key="1">
    <citation type="submission" date="2019-04" db="EMBL/GenBank/DDBJ databases">
        <title>Draft genome of the big-headed turtle Platysternon megacephalum.</title>
        <authorList>
            <person name="Gong S."/>
        </authorList>
    </citation>
    <scope>NUCLEOTIDE SEQUENCE [LARGE SCALE GENOMIC DNA]</scope>
    <source>
        <strain evidence="23">DO16091913</strain>
        <tissue evidence="23">Muscle</tissue>
    </source>
</reference>
<evidence type="ECO:0000256" key="4">
    <source>
        <dbReference type="ARBA" id="ARBA00017579"/>
    </source>
</evidence>
<comment type="caution">
    <text evidence="23">The sequence shown here is derived from an EMBL/GenBank/DDBJ whole genome shotgun (WGS) entry which is preliminary data.</text>
</comment>
<organism evidence="23 24">
    <name type="scientific">Platysternon megacephalum</name>
    <name type="common">big-headed turtle</name>
    <dbReference type="NCBI Taxonomy" id="55544"/>
    <lineage>
        <taxon>Eukaryota</taxon>
        <taxon>Metazoa</taxon>
        <taxon>Chordata</taxon>
        <taxon>Craniata</taxon>
        <taxon>Vertebrata</taxon>
        <taxon>Euteleostomi</taxon>
        <taxon>Archelosauria</taxon>
        <taxon>Testudinata</taxon>
        <taxon>Testudines</taxon>
        <taxon>Cryptodira</taxon>
        <taxon>Durocryptodira</taxon>
        <taxon>Testudinoidea</taxon>
        <taxon>Platysternidae</taxon>
        <taxon>Platysternon</taxon>
    </lineage>
</organism>
<evidence type="ECO:0000256" key="15">
    <source>
        <dbReference type="ARBA" id="ARBA00023224"/>
    </source>
</evidence>
<evidence type="ECO:0000256" key="18">
    <source>
        <dbReference type="ARBA" id="ARBA00032258"/>
    </source>
</evidence>
<dbReference type="Proteomes" id="UP000297703">
    <property type="component" value="Unassembled WGS sequence"/>
</dbReference>
<dbReference type="PRINTS" id="PR01101">
    <property type="entry name" value="5HTRECEPTOR"/>
</dbReference>
<dbReference type="Gene3D" id="1.20.1070.10">
    <property type="entry name" value="Rhodopsin 7-helix transmembrane proteins"/>
    <property type="match status" value="1"/>
</dbReference>
<gene>
    <name evidence="23" type="ORF">DR999_PMT09622</name>
</gene>
<evidence type="ECO:0000256" key="1">
    <source>
        <dbReference type="ARBA" id="ARBA00004279"/>
    </source>
</evidence>
<evidence type="ECO:0000313" key="23">
    <source>
        <dbReference type="EMBL" id="TFK07573.1"/>
    </source>
</evidence>
<keyword evidence="24" id="KW-1185">Reference proteome</keyword>
<evidence type="ECO:0000256" key="8">
    <source>
        <dbReference type="ARBA" id="ARBA00022692"/>
    </source>
</evidence>
<dbReference type="PRINTS" id="PR00237">
    <property type="entry name" value="GPCRRHODOPSN"/>
</dbReference>
<sequence>MVTKGYNFLFFHCTSSPVSDLAMDILCDEENPTANSLIQLNHERRLYKNVFVPGEVNASHLFNLTVDSENLTNLSCEGSLTPPCYSSLFHLPEKNWPALLTVIVIVLTIAGNILVIMAVSLEKKLQNATNYFLMSLAIADMLLGFLVMPVSMLTILYGYTWPLPTKLCAVWIYLDVLFSTASIMHLCAISLDRYIAIQNPIHHSRFNSRTKAFTKIIAVWTISVGISMPVPVLGLQDDSKVFKKGSCLLADESFVLIGSFVAFFIPLTIMVVTYFLTIKSLQKEATLCINDLGTKPKFASFSFLPQSSLSSEKLFQRSLNRELGNSGRRTMQSISNEQKASKVLGIVFFLFVVMWCPFFITNVMAVICKKSCNEEVIGGLLNVFVWIGYLSSAVNPLVYTLFNKTYRSAFSRYIQCRYKEEKKPLQLILVNTIPALAYNSSQLQLAQMKSLKKDAKMMAKDYSMVTIGIHPLDSTSKGSISPVSEKVSCV</sequence>
<dbReference type="PROSITE" id="PS50262">
    <property type="entry name" value="G_PROTEIN_RECEP_F1_2"/>
    <property type="match status" value="1"/>
</dbReference>
<evidence type="ECO:0000256" key="11">
    <source>
        <dbReference type="ARBA" id="ARBA00023040"/>
    </source>
</evidence>
<dbReference type="GO" id="GO:0098793">
    <property type="term" value="C:presynapse"/>
    <property type="evidence" value="ECO:0007669"/>
    <property type="project" value="UniProtKB-SubCell"/>
</dbReference>
<dbReference type="GO" id="GO:0051209">
    <property type="term" value="P:release of sequestered calcium ion into cytosol"/>
    <property type="evidence" value="ECO:0007669"/>
    <property type="project" value="TreeGrafter"/>
</dbReference>
<feature type="transmembrane region" description="Helical" evidence="21">
    <location>
        <begin position="212"/>
        <end position="234"/>
    </location>
</feature>
<feature type="transmembrane region" description="Helical" evidence="21">
    <location>
        <begin position="96"/>
        <end position="119"/>
    </location>
</feature>
<dbReference type="PANTHER" id="PTHR24247:SF30">
    <property type="entry name" value="5-HYDROXYTRYPTAMINE RECEPTOR 2A"/>
    <property type="match status" value="1"/>
</dbReference>
<keyword evidence="12 21" id="KW-0472">Membrane</keyword>
<evidence type="ECO:0000256" key="12">
    <source>
        <dbReference type="ARBA" id="ARBA00023136"/>
    </source>
</evidence>
<dbReference type="GO" id="GO:0030594">
    <property type="term" value="F:neurotransmitter receptor activity"/>
    <property type="evidence" value="ECO:0007669"/>
    <property type="project" value="TreeGrafter"/>
</dbReference>
<evidence type="ECO:0000256" key="21">
    <source>
        <dbReference type="RuleBase" id="RU368060"/>
    </source>
</evidence>
<proteinExistence type="inferred from homology"/>
<feature type="transmembrane region" description="Helical" evidence="21">
    <location>
        <begin position="379"/>
        <end position="402"/>
    </location>
</feature>
<dbReference type="InterPro" id="IPR017452">
    <property type="entry name" value="GPCR_Rhodpsn_7TM"/>
</dbReference>
<evidence type="ECO:0000256" key="13">
    <source>
        <dbReference type="ARBA" id="ARBA00023157"/>
    </source>
</evidence>
<dbReference type="GO" id="GO:0030425">
    <property type="term" value="C:dendrite"/>
    <property type="evidence" value="ECO:0007669"/>
    <property type="project" value="UniProtKB-SubCell"/>
</dbReference>
<keyword evidence="14 20" id="KW-0675">Receptor</keyword>
<dbReference type="AlphaFoldDB" id="A0A4D9EI63"/>
<comment type="function">
    <text evidence="21">G-protein coupled receptor for 5-hydroxytryptamine (serotonin).</text>
</comment>
<keyword evidence="6" id="KW-0597">Phosphoprotein</keyword>
<dbReference type="InterPro" id="IPR000276">
    <property type="entry name" value="GPCR_Rhodpsn"/>
</dbReference>
<dbReference type="GO" id="GO:0007208">
    <property type="term" value="P:phospholipase C-activating serotonin receptor signaling pathway"/>
    <property type="evidence" value="ECO:0007669"/>
    <property type="project" value="TreeGrafter"/>
</dbReference>
<dbReference type="PROSITE" id="PS00237">
    <property type="entry name" value="G_PROTEIN_RECEP_F1_1"/>
    <property type="match status" value="1"/>
</dbReference>
<feature type="transmembrane region" description="Helical" evidence="21">
    <location>
        <begin position="254"/>
        <end position="276"/>
    </location>
</feature>
<feature type="transmembrane region" description="Helical" evidence="21">
    <location>
        <begin position="171"/>
        <end position="191"/>
    </location>
</feature>
<accession>A0A4D9EI63</accession>
<dbReference type="SMART" id="SM01381">
    <property type="entry name" value="7TM_GPCR_Srsx"/>
    <property type="match status" value="1"/>
</dbReference>
<evidence type="ECO:0000256" key="20">
    <source>
        <dbReference type="RuleBase" id="RU000688"/>
    </source>
</evidence>
<dbReference type="EMBL" id="QXTE01000082">
    <property type="protein sequence ID" value="TFK07573.1"/>
    <property type="molecule type" value="Genomic_DNA"/>
</dbReference>
<dbReference type="GO" id="GO:0030424">
    <property type="term" value="C:axon"/>
    <property type="evidence" value="ECO:0007669"/>
    <property type="project" value="UniProtKB-SubCell"/>
</dbReference>
<evidence type="ECO:0000256" key="5">
    <source>
        <dbReference type="ARBA" id="ARBA00022475"/>
    </source>
</evidence>
<evidence type="ECO:0000256" key="10">
    <source>
        <dbReference type="ARBA" id="ARBA00023018"/>
    </source>
</evidence>
<protein>
    <recommendedName>
        <fullName evidence="4 21">5-hydroxytryptamine receptor 2A</fullName>
        <shortName evidence="21">5-HT-2</shortName>
    </recommendedName>
    <alternativeName>
        <fullName evidence="18 21">Serotonin receptor 2A</fullName>
    </alternativeName>
</protein>
<dbReference type="OrthoDB" id="420518at2759"/>
<dbReference type="PRINTS" id="PR00516">
    <property type="entry name" value="5HT2ARECEPTR"/>
</dbReference>
<keyword evidence="9 21" id="KW-1133">Transmembrane helix</keyword>
<dbReference type="SUPFAM" id="SSF81321">
    <property type="entry name" value="Family A G protein-coupled receptor-like"/>
    <property type="match status" value="1"/>
</dbReference>
<keyword evidence="10 21" id="KW-0770">Synapse</keyword>
<dbReference type="STRING" id="55544.A0A4D9EI63"/>
<dbReference type="GO" id="GO:0005901">
    <property type="term" value="C:caveola"/>
    <property type="evidence" value="ECO:0007669"/>
    <property type="project" value="UniProtKB-SubCell"/>
</dbReference>
<keyword evidence="17 21" id="KW-0968">Cytoplasmic vesicle</keyword>
<evidence type="ECO:0000259" key="22">
    <source>
        <dbReference type="PROSITE" id="PS50262"/>
    </source>
</evidence>
<dbReference type="PANTHER" id="PTHR24247">
    <property type="entry name" value="5-HYDROXYTRYPTAMINE RECEPTOR"/>
    <property type="match status" value="1"/>
</dbReference>
<keyword evidence="8 20" id="KW-0812">Transmembrane</keyword>
<name>A0A4D9EI63_9SAUR</name>
<evidence type="ECO:0000256" key="16">
    <source>
        <dbReference type="ARBA" id="ARBA00023273"/>
    </source>
</evidence>
<keyword evidence="11 20" id="KW-0297">G-protein coupled receptor</keyword>
<evidence type="ECO:0000256" key="6">
    <source>
        <dbReference type="ARBA" id="ARBA00022553"/>
    </source>
</evidence>
<keyword evidence="7" id="KW-0085">Behavior</keyword>
<evidence type="ECO:0000256" key="9">
    <source>
        <dbReference type="ARBA" id="ARBA00022989"/>
    </source>
</evidence>
<dbReference type="InterPro" id="IPR000455">
    <property type="entry name" value="5HT2A_rcpt"/>
</dbReference>
<keyword evidence="13" id="KW-1015">Disulfide bond</keyword>
<dbReference type="InterPro" id="IPR002231">
    <property type="entry name" value="5HT_rcpt"/>
</dbReference>
<evidence type="ECO:0000256" key="2">
    <source>
        <dbReference type="ARBA" id="ARBA00004345"/>
    </source>
</evidence>
<comment type="subcellular location">
    <subcellularLocation>
        <location evidence="21">Cell membrane</location>
        <topology evidence="21">Multi-pass membrane protein</topology>
    </subcellularLocation>
    <subcellularLocation>
        <location evidence="1 21">Cell projection</location>
        <location evidence="1 21">Dendrite</location>
    </subcellularLocation>
    <subcellularLocation>
        <location evidence="21">Cell projection</location>
        <location evidence="21">Axon</location>
    </subcellularLocation>
    <subcellularLocation>
        <location evidence="3 21">Cytoplasmic vesicle</location>
    </subcellularLocation>
    <subcellularLocation>
        <location evidence="2 21">Membrane</location>
        <location evidence="2 21">Caveola</location>
    </subcellularLocation>
    <subcellularLocation>
        <location evidence="21">Presynapse</location>
    </subcellularLocation>
</comment>
<evidence type="ECO:0000256" key="14">
    <source>
        <dbReference type="ARBA" id="ARBA00023170"/>
    </source>
</evidence>
<evidence type="ECO:0000256" key="7">
    <source>
        <dbReference type="ARBA" id="ARBA00022610"/>
    </source>
</evidence>
<evidence type="ECO:0000256" key="3">
    <source>
        <dbReference type="ARBA" id="ARBA00004541"/>
    </source>
</evidence>
<keyword evidence="15 20" id="KW-0807">Transducer</keyword>
<comment type="similarity">
    <text evidence="20">Belongs to the G-protein coupled receptor 1 family.</text>
</comment>
<evidence type="ECO:0000256" key="19">
    <source>
        <dbReference type="ARBA" id="ARBA00046353"/>
    </source>
</evidence>
<feature type="transmembrane region" description="Helical" evidence="21">
    <location>
        <begin position="343"/>
        <end position="367"/>
    </location>
</feature>
<dbReference type="GO" id="GO:0007187">
    <property type="term" value="P:G protein-coupled receptor signaling pathway, coupled to cyclic nucleotide second messenger"/>
    <property type="evidence" value="ECO:0007669"/>
    <property type="project" value="TreeGrafter"/>
</dbReference>
<dbReference type="Pfam" id="PF00001">
    <property type="entry name" value="7tm_1"/>
    <property type="match status" value="1"/>
</dbReference>
<dbReference type="GO" id="GO:0007210">
    <property type="term" value="P:serotonin receptor signaling pathway"/>
    <property type="evidence" value="ECO:0007669"/>
    <property type="project" value="TreeGrafter"/>
</dbReference>
<keyword evidence="5 21" id="KW-1003">Cell membrane</keyword>
<reference evidence="23 24" key="2">
    <citation type="submission" date="2019-04" db="EMBL/GenBank/DDBJ databases">
        <title>The genome sequence of big-headed turtle.</title>
        <authorList>
            <person name="Gong S."/>
        </authorList>
    </citation>
    <scope>NUCLEOTIDE SEQUENCE [LARGE SCALE GENOMIC DNA]</scope>
    <source>
        <strain evidence="23">DO16091913</strain>
        <tissue evidence="23">Muscle</tissue>
    </source>
</reference>
<dbReference type="GO" id="GO:0007268">
    <property type="term" value="P:chemical synaptic transmission"/>
    <property type="evidence" value="ECO:0007669"/>
    <property type="project" value="TreeGrafter"/>
</dbReference>
<feature type="transmembrane region" description="Helical" evidence="21">
    <location>
        <begin position="131"/>
        <end position="159"/>
    </location>
</feature>
<dbReference type="GO" id="GO:0004993">
    <property type="term" value="F:G protein-coupled serotonin receptor activity"/>
    <property type="evidence" value="ECO:0007669"/>
    <property type="project" value="UniProtKB-UniRule"/>
</dbReference>
<evidence type="ECO:0000313" key="24">
    <source>
        <dbReference type="Proteomes" id="UP000297703"/>
    </source>
</evidence>
<evidence type="ECO:0000256" key="17">
    <source>
        <dbReference type="ARBA" id="ARBA00023329"/>
    </source>
</evidence>
<feature type="domain" description="G-protein coupled receptors family 1 profile" evidence="22">
    <location>
        <begin position="111"/>
        <end position="399"/>
    </location>
</feature>